<protein>
    <submittedName>
        <fullName evidence="1">Uncharacterized protein</fullName>
    </submittedName>
</protein>
<sequence length="108" mass="12140">MSGQSTPFKTKYLPLGYEEGDFEAISSMIGFLQNLVKHERTLICNLLLTNIKREPGRERVGAVPKLSDPYLILDNKSQNPYSLIMNANSSSLLPLPTRRYKLTVGPDQ</sequence>
<organism evidence="1 2">
    <name type="scientific">Puccinia sorghi</name>
    <dbReference type="NCBI Taxonomy" id="27349"/>
    <lineage>
        <taxon>Eukaryota</taxon>
        <taxon>Fungi</taxon>
        <taxon>Dikarya</taxon>
        <taxon>Basidiomycota</taxon>
        <taxon>Pucciniomycotina</taxon>
        <taxon>Pucciniomycetes</taxon>
        <taxon>Pucciniales</taxon>
        <taxon>Pucciniaceae</taxon>
        <taxon>Puccinia</taxon>
    </lineage>
</organism>
<accession>A0A0L6UYP1</accession>
<keyword evidence="2" id="KW-1185">Reference proteome</keyword>
<proteinExistence type="predicted"/>
<dbReference type="Proteomes" id="UP000037035">
    <property type="component" value="Unassembled WGS sequence"/>
</dbReference>
<reference evidence="1 2" key="1">
    <citation type="submission" date="2015-08" db="EMBL/GenBank/DDBJ databases">
        <title>Next Generation Sequencing and Analysis of the Genome of Puccinia sorghi L Schw, the Causal Agent of Maize Common Rust.</title>
        <authorList>
            <person name="Rochi L."/>
            <person name="Burguener G."/>
            <person name="Darino M."/>
            <person name="Turjanski A."/>
            <person name="Kreff E."/>
            <person name="Dieguez M.J."/>
            <person name="Sacco F."/>
        </authorList>
    </citation>
    <scope>NUCLEOTIDE SEQUENCE [LARGE SCALE GENOMIC DNA]</scope>
    <source>
        <strain evidence="1 2">RO10H11247</strain>
    </source>
</reference>
<dbReference type="EMBL" id="LAVV01008132">
    <property type="protein sequence ID" value="KNZ53681.1"/>
    <property type="molecule type" value="Genomic_DNA"/>
</dbReference>
<dbReference type="AlphaFoldDB" id="A0A0L6UYP1"/>
<evidence type="ECO:0000313" key="1">
    <source>
        <dbReference type="EMBL" id="KNZ53681.1"/>
    </source>
</evidence>
<dbReference type="VEuPathDB" id="FungiDB:VP01_3167g3"/>
<name>A0A0L6UYP1_9BASI</name>
<comment type="caution">
    <text evidence="1">The sequence shown here is derived from an EMBL/GenBank/DDBJ whole genome shotgun (WGS) entry which is preliminary data.</text>
</comment>
<evidence type="ECO:0000313" key="2">
    <source>
        <dbReference type="Proteomes" id="UP000037035"/>
    </source>
</evidence>
<gene>
    <name evidence="1" type="ORF">VP01_3167g3</name>
</gene>